<evidence type="ECO:0000313" key="2">
    <source>
        <dbReference type="EMBL" id="KAL2466743.1"/>
    </source>
</evidence>
<dbReference type="AlphaFoldDB" id="A0ABD1PS40"/>
<proteinExistence type="predicted"/>
<organism evidence="2 3">
    <name type="scientific">Abeliophyllum distichum</name>
    <dbReference type="NCBI Taxonomy" id="126358"/>
    <lineage>
        <taxon>Eukaryota</taxon>
        <taxon>Viridiplantae</taxon>
        <taxon>Streptophyta</taxon>
        <taxon>Embryophyta</taxon>
        <taxon>Tracheophyta</taxon>
        <taxon>Spermatophyta</taxon>
        <taxon>Magnoliopsida</taxon>
        <taxon>eudicotyledons</taxon>
        <taxon>Gunneridae</taxon>
        <taxon>Pentapetalae</taxon>
        <taxon>asterids</taxon>
        <taxon>lamiids</taxon>
        <taxon>Lamiales</taxon>
        <taxon>Oleaceae</taxon>
        <taxon>Forsythieae</taxon>
        <taxon>Abeliophyllum</taxon>
    </lineage>
</organism>
<dbReference type="Proteomes" id="UP001604336">
    <property type="component" value="Unassembled WGS sequence"/>
</dbReference>
<sequence>MSSKNDDSQNQSDACTNPSIRGESPSSTSSSSSSEVVGEVNQAPSVTRPSTSSTSGKGPRRLTRIAAGELEDMRLSYDISASVILRAPSPEECADDTPEGLVAIYEPTMQQGLHLPMHHFFREVLRDWNLAPFQITLNG</sequence>
<reference evidence="3" key="1">
    <citation type="submission" date="2024-07" db="EMBL/GenBank/DDBJ databases">
        <title>Two chromosome-level genome assemblies of Korean endemic species Abeliophyllum distichum and Forsythia ovata (Oleaceae).</title>
        <authorList>
            <person name="Jang H."/>
        </authorList>
    </citation>
    <scope>NUCLEOTIDE SEQUENCE [LARGE SCALE GENOMIC DNA]</scope>
</reference>
<accession>A0ABD1PS40</accession>
<comment type="caution">
    <text evidence="2">The sequence shown here is derived from an EMBL/GenBank/DDBJ whole genome shotgun (WGS) entry which is preliminary data.</text>
</comment>
<feature type="compositionally biased region" description="Low complexity" evidence="1">
    <location>
        <begin position="44"/>
        <end position="55"/>
    </location>
</feature>
<feature type="region of interest" description="Disordered" evidence="1">
    <location>
        <begin position="1"/>
        <end position="62"/>
    </location>
</feature>
<dbReference type="EMBL" id="JBFOLK010000013">
    <property type="protein sequence ID" value="KAL2466743.1"/>
    <property type="molecule type" value="Genomic_DNA"/>
</dbReference>
<name>A0ABD1PS40_9LAMI</name>
<evidence type="ECO:0000256" key="1">
    <source>
        <dbReference type="SAM" id="MobiDB-lite"/>
    </source>
</evidence>
<gene>
    <name evidence="2" type="ORF">Adt_42594</name>
</gene>
<evidence type="ECO:0000313" key="3">
    <source>
        <dbReference type="Proteomes" id="UP001604336"/>
    </source>
</evidence>
<protein>
    <submittedName>
        <fullName evidence="2">Uncharacterized protein</fullName>
    </submittedName>
</protein>
<feature type="compositionally biased region" description="Low complexity" evidence="1">
    <location>
        <begin position="24"/>
        <end position="34"/>
    </location>
</feature>
<keyword evidence="3" id="KW-1185">Reference proteome</keyword>